<dbReference type="AlphaFoldDB" id="A0A2T2P703"/>
<evidence type="ECO:0000313" key="3">
    <source>
        <dbReference type="Proteomes" id="UP000240883"/>
    </source>
</evidence>
<dbReference type="Proteomes" id="UP000240883">
    <property type="component" value="Unassembled WGS sequence"/>
</dbReference>
<proteinExistence type="predicted"/>
<protein>
    <submittedName>
        <fullName evidence="2">Uncharacterized protein</fullName>
    </submittedName>
</protein>
<dbReference type="OrthoDB" id="10644302at2759"/>
<organism evidence="2 3">
    <name type="scientific">Corynespora cassiicola Philippines</name>
    <dbReference type="NCBI Taxonomy" id="1448308"/>
    <lineage>
        <taxon>Eukaryota</taxon>
        <taxon>Fungi</taxon>
        <taxon>Dikarya</taxon>
        <taxon>Ascomycota</taxon>
        <taxon>Pezizomycotina</taxon>
        <taxon>Dothideomycetes</taxon>
        <taxon>Pleosporomycetidae</taxon>
        <taxon>Pleosporales</taxon>
        <taxon>Corynesporascaceae</taxon>
        <taxon>Corynespora</taxon>
    </lineage>
</organism>
<evidence type="ECO:0000313" key="2">
    <source>
        <dbReference type="EMBL" id="PSN73108.1"/>
    </source>
</evidence>
<evidence type="ECO:0000256" key="1">
    <source>
        <dbReference type="SAM" id="MobiDB-lite"/>
    </source>
</evidence>
<feature type="compositionally biased region" description="Low complexity" evidence="1">
    <location>
        <begin position="174"/>
        <end position="183"/>
    </location>
</feature>
<gene>
    <name evidence="2" type="ORF">BS50DRAFT_179483</name>
</gene>
<keyword evidence="3" id="KW-1185">Reference proteome</keyword>
<accession>A0A2T2P703</accession>
<sequence>MAGPSQKSVRCYYYPTRSLPAGWEPQCSSCVNMQARAIRWLTCQASKAPLNHACPCMTSCPVPRNRWGVITRCQLALEAKNRHTPLPDRSATHQRHRRRAGVEPRQHAPTTAQHHPIATGLCLTARCLDCIPIASAALARLPALSTPLHFPPALLLHLLPTRTALPGQPPVASAPPVLSSANPTACGEQDLRADSASSANVGP</sequence>
<feature type="region of interest" description="Disordered" evidence="1">
    <location>
        <begin position="167"/>
        <end position="203"/>
    </location>
</feature>
<reference evidence="2 3" key="1">
    <citation type="journal article" date="2018" name="Front. Microbiol.">
        <title>Genome-Wide Analysis of Corynespora cassiicola Leaf Fall Disease Putative Effectors.</title>
        <authorList>
            <person name="Lopez D."/>
            <person name="Ribeiro S."/>
            <person name="Label P."/>
            <person name="Fumanal B."/>
            <person name="Venisse J.S."/>
            <person name="Kohler A."/>
            <person name="de Oliveira R.R."/>
            <person name="Labutti K."/>
            <person name="Lipzen A."/>
            <person name="Lail K."/>
            <person name="Bauer D."/>
            <person name="Ohm R.A."/>
            <person name="Barry K.W."/>
            <person name="Spatafora J."/>
            <person name="Grigoriev I.V."/>
            <person name="Martin F.M."/>
            <person name="Pujade-Renaud V."/>
        </authorList>
    </citation>
    <scope>NUCLEOTIDE SEQUENCE [LARGE SCALE GENOMIC DNA]</scope>
    <source>
        <strain evidence="2 3">Philippines</strain>
    </source>
</reference>
<dbReference type="EMBL" id="KZ678129">
    <property type="protein sequence ID" value="PSN73108.1"/>
    <property type="molecule type" value="Genomic_DNA"/>
</dbReference>
<name>A0A2T2P703_CORCC</name>
<feature type="region of interest" description="Disordered" evidence="1">
    <location>
        <begin position="84"/>
        <end position="113"/>
    </location>
</feature>